<sequence>MAQNRWLLGCGLLIAGTVAMIALAFVVVNMALNGDRPSLAGLGGRVGLVEIVGEISDSEPVVEQLDRLERDSSVRAVVLRLDSPGGGVAASQEMYEAVRKIREDGKPVVASLAGVAASGAFYVACAADSIVSNPGTLTGSIGVIMSFPNTEELFRKVGVRLEVVKTGKFKDVGSIWRPMTEEERKLLQDVLTNVYDQFVDAIVEGRSLNREDILPYADGRVFTGDQALDYGFVDRLGDLDDAINMAAKLGGIHGKPSIVRKERRRGSLLDLLDEKLNLVGAAAGLSSKGPRLEYRLR</sequence>
<proteinExistence type="inferred from homology"/>
<dbReference type="InterPro" id="IPR002142">
    <property type="entry name" value="Peptidase_S49"/>
</dbReference>
<protein>
    <submittedName>
        <fullName evidence="7">Signal peptide peptidase SppA</fullName>
    </submittedName>
</protein>
<dbReference type="NCBIfam" id="TIGR00706">
    <property type="entry name" value="SppA_dom"/>
    <property type="match status" value="1"/>
</dbReference>
<gene>
    <name evidence="7" type="primary">sppA</name>
    <name evidence="7" type="ORF">E6K79_01355</name>
</gene>
<dbReference type="Gene3D" id="6.20.330.10">
    <property type="match status" value="1"/>
</dbReference>
<comment type="similarity">
    <text evidence="1">Belongs to the peptidase S49 family.</text>
</comment>
<keyword evidence="5" id="KW-1133">Transmembrane helix</keyword>
<comment type="caution">
    <text evidence="7">The sequence shown here is derived from an EMBL/GenBank/DDBJ whole genome shotgun (WGS) entry which is preliminary data.</text>
</comment>
<accession>A0A538TSL1</accession>
<dbReference type="AlphaFoldDB" id="A0A538TSL1"/>
<dbReference type="SUPFAM" id="SSF52096">
    <property type="entry name" value="ClpP/crotonase"/>
    <property type="match status" value="1"/>
</dbReference>
<evidence type="ECO:0000259" key="6">
    <source>
        <dbReference type="Pfam" id="PF01343"/>
    </source>
</evidence>
<name>A0A538TSL1_UNCEI</name>
<dbReference type="CDD" id="cd07023">
    <property type="entry name" value="S49_Sppa_N_C"/>
    <property type="match status" value="1"/>
</dbReference>
<evidence type="ECO:0000313" key="7">
    <source>
        <dbReference type="EMBL" id="TMQ66598.1"/>
    </source>
</evidence>
<dbReference type="InterPro" id="IPR004635">
    <property type="entry name" value="Pept_S49_SppA"/>
</dbReference>
<keyword evidence="3" id="KW-0378">Hydrolase</keyword>
<dbReference type="PANTHER" id="PTHR42987">
    <property type="entry name" value="PEPTIDASE S49"/>
    <property type="match status" value="1"/>
</dbReference>
<keyword evidence="5" id="KW-0472">Membrane</keyword>
<evidence type="ECO:0000256" key="1">
    <source>
        <dbReference type="ARBA" id="ARBA00008683"/>
    </source>
</evidence>
<organism evidence="7 8">
    <name type="scientific">Eiseniibacteriota bacterium</name>
    <dbReference type="NCBI Taxonomy" id="2212470"/>
    <lineage>
        <taxon>Bacteria</taxon>
        <taxon>Candidatus Eiseniibacteriota</taxon>
    </lineage>
</organism>
<keyword evidence="4" id="KW-0720">Serine protease</keyword>
<evidence type="ECO:0000256" key="2">
    <source>
        <dbReference type="ARBA" id="ARBA00022670"/>
    </source>
</evidence>
<feature type="transmembrane region" description="Helical" evidence="5">
    <location>
        <begin position="6"/>
        <end position="28"/>
    </location>
</feature>
<evidence type="ECO:0000256" key="5">
    <source>
        <dbReference type="SAM" id="Phobius"/>
    </source>
</evidence>
<keyword evidence="2" id="KW-0645">Protease</keyword>
<dbReference type="Proteomes" id="UP000317691">
    <property type="component" value="Unassembled WGS sequence"/>
</dbReference>
<dbReference type="Gene3D" id="3.90.226.10">
    <property type="entry name" value="2-enoyl-CoA Hydratase, Chain A, domain 1"/>
    <property type="match status" value="1"/>
</dbReference>
<dbReference type="GO" id="GO:0008236">
    <property type="term" value="F:serine-type peptidase activity"/>
    <property type="evidence" value="ECO:0007669"/>
    <property type="project" value="UniProtKB-KW"/>
</dbReference>
<dbReference type="InterPro" id="IPR029045">
    <property type="entry name" value="ClpP/crotonase-like_dom_sf"/>
</dbReference>
<reference evidence="7 8" key="1">
    <citation type="journal article" date="2019" name="Nat. Microbiol.">
        <title>Mediterranean grassland soil C-N compound turnover is dependent on rainfall and depth, and is mediated by genomically divergent microorganisms.</title>
        <authorList>
            <person name="Diamond S."/>
            <person name="Andeer P.F."/>
            <person name="Li Z."/>
            <person name="Crits-Christoph A."/>
            <person name="Burstein D."/>
            <person name="Anantharaman K."/>
            <person name="Lane K.R."/>
            <person name="Thomas B.C."/>
            <person name="Pan C."/>
            <person name="Northen T.R."/>
            <person name="Banfield J.F."/>
        </authorList>
    </citation>
    <scope>NUCLEOTIDE SEQUENCE [LARGE SCALE GENOMIC DNA]</scope>
    <source>
        <strain evidence="7">WS_9</strain>
    </source>
</reference>
<evidence type="ECO:0000256" key="3">
    <source>
        <dbReference type="ARBA" id="ARBA00022801"/>
    </source>
</evidence>
<dbReference type="PANTHER" id="PTHR42987:SF7">
    <property type="entry name" value="SIGNAL PEPTIDE PEPTIDASE SPPA-RELATED"/>
    <property type="match status" value="1"/>
</dbReference>
<keyword evidence="5" id="KW-0812">Transmembrane</keyword>
<evidence type="ECO:0000313" key="8">
    <source>
        <dbReference type="Proteomes" id="UP000317691"/>
    </source>
</evidence>
<evidence type="ECO:0000256" key="4">
    <source>
        <dbReference type="ARBA" id="ARBA00022825"/>
    </source>
</evidence>
<feature type="domain" description="Peptidase S49" evidence="6">
    <location>
        <begin position="102"/>
        <end position="250"/>
    </location>
</feature>
<dbReference type="Pfam" id="PF01343">
    <property type="entry name" value="Peptidase_S49"/>
    <property type="match status" value="1"/>
</dbReference>
<dbReference type="GO" id="GO:0006508">
    <property type="term" value="P:proteolysis"/>
    <property type="evidence" value="ECO:0007669"/>
    <property type="project" value="UniProtKB-KW"/>
</dbReference>
<dbReference type="InterPro" id="IPR047272">
    <property type="entry name" value="S49_SppA_C"/>
</dbReference>
<dbReference type="EMBL" id="VBOZ01000008">
    <property type="protein sequence ID" value="TMQ66598.1"/>
    <property type="molecule type" value="Genomic_DNA"/>
</dbReference>